<gene>
    <name evidence="1" type="ORF">GLOINDRAFT_3702</name>
</gene>
<dbReference type="HOGENOM" id="CLU_2016432_0_0_1"/>
<dbReference type="AlphaFoldDB" id="U9THL8"/>
<evidence type="ECO:0000313" key="1">
    <source>
        <dbReference type="EMBL" id="ESA07620.1"/>
    </source>
</evidence>
<accession>U9THL8</accession>
<dbReference type="VEuPathDB" id="FungiDB:RhiirFUN_009282"/>
<dbReference type="EMBL" id="KI290109">
    <property type="protein sequence ID" value="ESA07620.1"/>
    <property type="molecule type" value="Genomic_DNA"/>
</dbReference>
<proteinExistence type="predicted"/>
<dbReference type="Gene3D" id="1.10.340.70">
    <property type="match status" value="1"/>
</dbReference>
<sequence length="123" mass="14150">MQESEVLNISNIQLEAEKVVPIGKLEKTPEREHIIITEEELHANTDIQKNSIQYIYQNNTLFRKTKDGIRKVILYKQVEPILYHFHTDMSSAHLGIDAIIGKSKTNIIGHTCDICQRRGPINQ</sequence>
<reference evidence="1" key="1">
    <citation type="submission" date="2013-07" db="EMBL/GenBank/DDBJ databases">
        <title>The genome of an arbuscular mycorrhizal fungus provides insights into the evolution of the oldest plant symbiosis.</title>
        <authorList>
            <consortium name="DOE Joint Genome Institute"/>
            <person name="Tisserant E."/>
            <person name="Malbreil M."/>
            <person name="Kuo A."/>
            <person name="Kohler A."/>
            <person name="Symeonidi A."/>
            <person name="Balestrini R."/>
            <person name="Charron P."/>
            <person name="Duensing N."/>
            <person name="Frei-dit-Frey N."/>
            <person name="Gianinazzi-Pearson V."/>
            <person name="Gilbert B."/>
            <person name="Handa Y."/>
            <person name="Hijri M."/>
            <person name="Kaul R."/>
            <person name="Kawaguchi M."/>
            <person name="Krajinski F."/>
            <person name="Lammers P."/>
            <person name="Lapierre D."/>
            <person name="Masclaux F.G."/>
            <person name="Murat C."/>
            <person name="Morin E."/>
            <person name="Ndikumana S."/>
            <person name="Pagni M."/>
            <person name="Petitpierre D."/>
            <person name="Requena N."/>
            <person name="Rosikiewicz P."/>
            <person name="Riley R."/>
            <person name="Saito K."/>
            <person name="San Clemente H."/>
            <person name="Shapiro H."/>
            <person name="van Tuinen D."/>
            <person name="Becard G."/>
            <person name="Bonfante P."/>
            <person name="Paszkowski U."/>
            <person name="Shachar-Hill Y."/>
            <person name="Young J.P."/>
            <person name="Sanders I.R."/>
            <person name="Henrissat B."/>
            <person name="Rensing S.A."/>
            <person name="Grigoriev I.V."/>
            <person name="Corradi N."/>
            <person name="Roux C."/>
            <person name="Martin F."/>
        </authorList>
    </citation>
    <scope>NUCLEOTIDE SEQUENCE</scope>
    <source>
        <strain evidence="1">DAOM 197198</strain>
    </source>
</reference>
<protein>
    <submittedName>
        <fullName evidence="1">Uncharacterized protein</fullName>
    </submittedName>
</protein>
<organism evidence="1">
    <name type="scientific">Rhizophagus irregularis (strain DAOM 181602 / DAOM 197198 / MUCL 43194)</name>
    <name type="common">Arbuscular mycorrhizal fungus</name>
    <name type="synonym">Glomus intraradices</name>
    <dbReference type="NCBI Taxonomy" id="747089"/>
    <lineage>
        <taxon>Eukaryota</taxon>
        <taxon>Fungi</taxon>
        <taxon>Fungi incertae sedis</taxon>
        <taxon>Mucoromycota</taxon>
        <taxon>Glomeromycotina</taxon>
        <taxon>Glomeromycetes</taxon>
        <taxon>Glomerales</taxon>
        <taxon>Glomeraceae</taxon>
        <taxon>Rhizophagus</taxon>
    </lineage>
</organism>
<name>U9THL8_RHIID</name>